<dbReference type="InterPro" id="IPR011993">
    <property type="entry name" value="PH-like_dom_sf"/>
</dbReference>
<feature type="region of interest" description="Disordered" evidence="17">
    <location>
        <begin position="3914"/>
        <end position="3937"/>
    </location>
</feature>
<dbReference type="InterPro" id="IPR013098">
    <property type="entry name" value="Ig_I-set"/>
</dbReference>
<comment type="caution">
    <text evidence="24">The sequence shown here is derived from an EMBL/GenBank/DDBJ whole genome shotgun (WGS) entry which is preliminary data.</text>
</comment>
<feature type="domain" description="Ig-like" evidence="22">
    <location>
        <begin position="2337"/>
        <end position="2422"/>
    </location>
</feature>
<feature type="domain" description="DH" evidence="20">
    <location>
        <begin position="4169"/>
        <end position="4349"/>
    </location>
</feature>
<feature type="compositionally biased region" description="Polar residues" evidence="17">
    <location>
        <begin position="5297"/>
        <end position="5312"/>
    </location>
</feature>
<feature type="domain" description="Ig-like" evidence="22">
    <location>
        <begin position="2069"/>
        <end position="2153"/>
    </location>
</feature>
<dbReference type="GO" id="GO:0003007">
    <property type="term" value="P:heart morphogenesis"/>
    <property type="evidence" value="ECO:0007669"/>
    <property type="project" value="UniProtKB-ARBA"/>
</dbReference>
<dbReference type="SMART" id="SM00220">
    <property type="entry name" value="S_TKc"/>
    <property type="match status" value="2"/>
</dbReference>
<dbReference type="GO" id="GO:0005085">
    <property type="term" value="F:guanyl-nucleotide exchange factor activity"/>
    <property type="evidence" value="ECO:0007669"/>
    <property type="project" value="InterPro"/>
</dbReference>
<evidence type="ECO:0000313" key="25">
    <source>
        <dbReference type="Proteomes" id="UP000438429"/>
    </source>
</evidence>
<dbReference type="InterPro" id="IPR013106">
    <property type="entry name" value="Ig_V-set"/>
</dbReference>
<feature type="compositionally biased region" description="Basic and acidic residues" evidence="17">
    <location>
        <begin position="3455"/>
        <end position="3472"/>
    </location>
</feature>
<feature type="domain" description="Ig-like" evidence="22">
    <location>
        <begin position="373"/>
        <end position="461"/>
    </location>
</feature>
<evidence type="ECO:0000259" key="22">
    <source>
        <dbReference type="PROSITE" id="PS50835"/>
    </source>
</evidence>
<dbReference type="FunFam" id="2.60.40.10:FF:000228">
    <property type="entry name" value="obscurin isoform X4"/>
    <property type="match status" value="5"/>
</dbReference>
<feature type="domain" description="Ig-like" evidence="22">
    <location>
        <begin position="3132"/>
        <end position="3215"/>
    </location>
</feature>
<keyword evidence="7" id="KW-0677">Repeat</keyword>
<dbReference type="InterPro" id="IPR003961">
    <property type="entry name" value="FN3_dom"/>
</dbReference>
<feature type="compositionally biased region" description="Polar residues" evidence="17">
    <location>
        <begin position="5619"/>
        <end position="5628"/>
    </location>
</feature>
<feature type="compositionally biased region" description="Basic and acidic residues" evidence="17">
    <location>
        <begin position="5520"/>
        <end position="5529"/>
    </location>
</feature>
<keyword evidence="8 16" id="KW-0547">Nucleotide-binding</keyword>
<dbReference type="SUPFAM" id="SSF48726">
    <property type="entry name" value="Immunoglobulin"/>
    <property type="match status" value="40"/>
</dbReference>
<evidence type="ECO:0000256" key="8">
    <source>
        <dbReference type="ARBA" id="ARBA00022741"/>
    </source>
</evidence>
<dbReference type="SUPFAM" id="SSF56112">
    <property type="entry name" value="Protein kinase-like (PK-like)"/>
    <property type="match status" value="2"/>
</dbReference>
<feature type="domain" description="Ig-like" evidence="22">
    <location>
        <begin position="3042"/>
        <end position="3126"/>
    </location>
</feature>
<dbReference type="PROSITE" id="PS50835">
    <property type="entry name" value="IG_LIKE"/>
    <property type="match status" value="33"/>
</dbReference>
<dbReference type="Pfam" id="PF22697">
    <property type="entry name" value="SOS1_NGEF_PH"/>
    <property type="match status" value="1"/>
</dbReference>
<feature type="domain" description="Ig-like" evidence="22">
    <location>
        <begin position="1086"/>
        <end position="1177"/>
    </location>
</feature>
<dbReference type="GO" id="GO:0031430">
    <property type="term" value="C:M band"/>
    <property type="evidence" value="ECO:0007669"/>
    <property type="project" value="UniProtKB-ARBA"/>
</dbReference>
<dbReference type="Gene3D" id="1.10.510.10">
    <property type="entry name" value="Transferase(Phosphotransferase) domain 1"/>
    <property type="match status" value="2"/>
</dbReference>
<feature type="domain" description="Ig-like" evidence="22">
    <location>
        <begin position="4580"/>
        <end position="4656"/>
    </location>
</feature>
<evidence type="ECO:0000256" key="16">
    <source>
        <dbReference type="PROSITE-ProRule" id="PRU10141"/>
    </source>
</evidence>
<dbReference type="SMART" id="SM00408">
    <property type="entry name" value="IGc2"/>
    <property type="match status" value="33"/>
</dbReference>
<dbReference type="SUPFAM" id="SSF50044">
    <property type="entry name" value="SH3-domain"/>
    <property type="match status" value="1"/>
</dbReference>
<evidence type="ECO:0000256" key="14">
    <source>
        <dbReference type="ARBA" id="ARBA00051243"/>
    </source>
</evidence>
<keyword evidence="5" id="KW-0963">Cytoplasm</keyword>
<sequence>MGDNIPGGIVAAAKNRLQVVKGLEDVEVSECESCSFEVTLNLAFIEGVWSRDGMQLKSKPNCRISTHGKKHSLVLNRAALVDAGLFSFQANGIETSARLSVRARDIQIVKKLEDVDTIERQPVNFMCEVNQVDVAGRWYRDDCRVRHGDNIKIRHQGKTHTLFFESVRPKHAGEIRFTAERVSSYATLTVKELAVQIVRPLRVKIAMYHHRGLLECQVSRPNAQVRWYKNRKELLPSKKYQLISQDVYRQLTIDDVCSSDEDTYTCDAGDDETSCQLLVEEQAISIVRGMSSVEVMEPEPALFQVETNLKSGRPPRWTLNGDVLEPCAAVNIDRDGTLHSLCLTSTDSAMSGPVLFVAGKSRSTAQLTVKERPLQVVRHLDDLDTKENSSVTLSCQFAPSPRVVRWFKGRTALKTSNKYSMKREGKRAELTIHGLTGMDAGQYHCMAGGSQTTAHIKVEVRTIKLVKHLEPVEIEEDGVATFSCELNYVVANVEWLLNNIRVYSSAINRIQHMGTMHSLTIKKLQPQESRVTFKAGLLSETTILRVKEHPAVFLRSLEDAVGEEQGDVCLQCEVSKETLTPVWRKDGMVLTADDKHELLQFGKSMVLIIHSLSKDDAGQYTCDLGTSQTKAKVTVHDLHITIVQRMKTTSVLEGESCTLECLLSHDLDDEPSWTINGQVVVTDSHIQVINNGRTYKMTIREAILTDAGDVVFAIKDLSCRTMLFVKEKPVHIFRELLNVKAVPGEDAELSCEITKPEVTIRWLKNGHLIRQSSKYEMNVEKNLARLVIKNTSIRDSGEYCCEAEGIASRAKLEVRELQHTFARELRDARAEEKAKVTLECETRRPAKRVIWLKGMLELRSGRKYVIRQKGVVLSLTITCLDKSDTDIYTCDVGTMKSRAQLTVQGQRVVILDELEDVECLEGDTVTFRCRICPSDFIGVKWYLDETLLYTNELNEIQTVPGGYHTLTFKQLARKDTGTISFAAGDKRSYGSLLVRERRPTIIKALEDCEAIEGGGLVLFCVTSKPCHILWYKDGCLMWSSSRYSTSRSGCEARLTIREVCNNDAGAYECSAGSVTTRAVVTVKAIPAEFTQLLKTAEANEGETVTLTCEYSLPGVQFLWRKGFEGIRPGDKYVMKQRKTINSLTIKALKPEDSGEYTCQCRDHRTSASLKVHTIPISFIQQLRNMQAEEGNNVILRCELSKPGVTVEWRKGDEMLKNGVKYQIRKRETTLELLIWKPVPEDSGVYSCVCADQMTSAIVKITALPVTFKQKLRNVLIEEGNTATFRCELSKPGRAVEWRKRGDDLIGNTEKYHVRQRDTLIELKISDVTPEDSDIYTCICGNIETTATLTVNAVPITFKQKLKNLQVEEGHNITLCCEISKSGVPVEWRLGGDPLENGEKYQIKQRGTAIELTIRDAAPEDSGVYTCVCREQKTKATVKVIAVPAVFKVSLKSQEAEEGNSVTLRCELSKKGVLLQWQKEGQVLCEETSRGKYQIKVEGKTALMTILSVQPEDAGKYSCITGDEKTTAEIKVKPLPVTFKREMQRLVAKEGDSGVFCCELSKPGAPVEWRKGRVVLKPGEKYEMKQEGRLTKLVINNIEESDAGKYTCQTKDSQSTAELTVQAVPPSFKLPLVNQEVTEGNSVVLHCELDKPAPSVEWRRGGQPLMIGDKYQMRKKDLQVEMKIADLSLDDAGDYTCMCGEQRTTARILVNERPIKFLQELKNIQVQEGIVATLCCELSKPDTPVQWKKGNNVLTSGEKYEMKQNGSTLELIIRKSQPEDSGTYSCVCEDIKTTATIIITAIPVTFKQKLKNQEAVEEGSVMLRCELSKPGVPVEWRRDAQLLKEGGKYQMKQEGRVADMLIRNVTLTDAGEYCCFVGTVMTSADIKVRALPVTFKQEVENLEVKEGDSGVFVCELSKPAAPVDWRKGRVILKPGYKYEMKQEGCLTKLIINNVEESDAGKYTCKTKDSQSTADLTVKAPPVMFKMKLRNLQVEEENNVTLSCELSKPGLAVEWRKGEERLKNNFKYQIKTRNSIMELSMKNAQLEDSGVYSCVYGDVKTTANVTITPIPLTFKMGLKNQEASEGGNVSLHCELSRAGITVQWWKADDQLYHGGRYRMMLKGNIAEMHIKNIQPEDVGQYSCVFGEQKTTAEVNVRAAASVFFEKELENQVVMEGKSVLLSCEVSSAKVPVTWKKDNVVVEEGGRCILKKYGPTHSLEIQKLLLEDAGEYCCITRGKKSTSKLIVRERVRIVAELQDVTVTAGENAVFVCELSHADVSEGVWWLGSSRLQRNEMNQMTCQGRQHRLVLTMTTPEETGMVAFVIEDERTSACLLVVPKPTVVFEEEPTDVIIMEGETATLSCTISDFTSIVIWRRNHIPLRNGDKYELRKEGKVNLLLIHDVEPLDTGIYTCDTGDVQSRAVLTVTELPPFFQEELQSVEAMEGGSTSLYCELSRLGVPIKWEKNRLPLRASRKYEMKQDGCFLQLHIKELSLEDCGSYTCRAGSAETTATVTVKELRSVEAEEGGTASLSCELSKPGGSVQWKKYRLPLRASRKYEMKQDGCLLHLHIKELKPEDSGCYTCQAGSAETTASVAVKELPPFFKEELQNLKAEEGGSASLCCEVSKSGLSVQWKKNRLPLKPSRKYGMEQEGCLLQLHIKELKPEDSGSYTCQAGSAETTASVAVKELPPFFKQELQNVEAEEGDTASLSCELSKPGVSGQWKKNNLPLRANRKYEMKQDGCLLHLHIKELKPEDSGCYTCQAGREETTATVAVKELPPFFKKDLVSVEAEEGGTASLSCEVSKPGVSGQWKKNKLPLRANRKYEMKQDGCLLQLHIKELKPEDSGSYICQAGSAETTASVAVKALPPFFKKDLQSLEAEEGGTVSLTCEVSKPGLSVQWKKNRQPLRASRKFKMKQDGCLIELHIEELKPEDSGSYTCQAGSAETTATVAVKELTPFFRKELQNVEAEVGSAASLCCELSKPGVSVQWKKNMLPLRANKKYEMKQDGFLLQLYIKELKPEDTGNYTCQAGSAETSATVTVKEIPPFFKKDLQSLEAEEGGTVSLTCEVSKPGLSVQWKRNRLPLRASRKYKMKQDGCLIELHIEELKPEDSGSYTCQAGSAETTATVAVKELAPFFTKELKNVEAEEGVEVSFYCELSKPGVAVQWKKNDVPLRANKRYEMKQDGCLLQLHIKEVKSEDSGSYTCQVGSAETTATVAVKALQSPPPKTELPSILPRVKGTVSKTTPTTENEKPGLSEVTPVPPEPKKRTNRKASITNSEKDVEPVMHLKQSMLKENKDDRKANQAVKSLEKDDIVQNVTQWESNEEKVSKVNKEADATVKLLEKDDREVEEPRRSLETENYVFLENRQPRRNLEEFVNADRIARQPEKILCDTVVEQIKKTTTCQEKEREAQLSSKQPGELSEKASDVEKNVKPPGTLLLTDIEDRKEPVRPLQKLIGKETTKEHLKSKVKEGDVDAEDEPLKPPIRSKGKMAEGKQPFTYTLNETEELIPQALKTTVNDSEEDHTQRDRVKQQVSTEAEREKRPPKQVSVNNLDKQSVDQRETPSEREAEFAPPKPPVRIKSKAKGGVEKQLSRDTETDQEGQEVTGGVLKITDDQPIKQSVRPVDKDAGEKPGLDRKPSVKTDTEIDEKVKQPVKAAEKDANANQMIKLPVKPMRKEPEVDQEIKLAVEPTRREEGKQTMKMMEDVPLLYISEDENFSEALTEIPVNHTMAQPTGSLTEESTQPFSLPPIHVLQTTQPTEDASPEIDISVEDEPQMQEAAVRIQAAFKGYKARRDMRPVFKEVFKNQSADVHSTITLVCVVEGKPSTVRWLKNGTQISIDQRCRHKTTDNGVCTLVIKNLTANDSGIYTCEVVNKFGVTSYNGNVTVVQPQQPAPTAQKHAHPPLAAITPLQVAPPKPQVQAETQSPDLPQSPGQVPSVVTDSANYVESVSVSLWEAYTLTEQDTPVSPQGRRGSSLIAASSMSSPSDYDTAPDIMEPVESVPAVPREVPNAEDQVSPKVSQEEIAAPQLSKKLLKVIGDHEGRMRTPSPKHHRAHTPLTSTISGSESEGEEDRRETFEMYVARADCSPDSGNKDSFVLKEGQFVEVLDSIHPDRWLVRTKPTKISPARQGWVCPAYLEKKRRETFPQIRAPQEDLDGIGCTGEEYRRALSQLVQGLINGEEEFVKEMKMFASHKLNCLDSSRHVPINILNQKEIIFRNIKDIVFLHESSILPGLRGCATDDDVAMHLIKHTEDFEKYLHYIVGQAQAEACIADKATQQYFKELAESGQPDAPVMDVLTFLQRPVERIQTYQALLKELIKNKAKGGQSCSLLEDAFSMVSCLPWRSDNLHQVSLIENYPAPLTALGEPVRQGVFTVWEESPEIKTASRGHQRQVFLFKECIVLCKLKRDMRMNSVTYTFKNKMKLNDVEIKETVGGDERSWGLWHEHRGSVRRYTLQGRSTLAKLPWLKDMRELQQRSSLPTNCPPVFESALSDCTTKIGQTIKLTCKVKGSPKPVVSWLKDGLPLEDDPRHITTVDRSGTCSLVLDSLTADDSGQYTCYATSAMGTAGTLATVVVQAPPRFVSRLESACLIEGDDILFTCSTLSTPLPRIRWLKDGRELTDQQKHSIVNDARSGILCLTVICATEADIGQYECELWNEFGCIKCKAGLCPAYVPPTDNENDQPQDLPPKDADSEGWSTAFVKKWLQTDFSPTSIAKMLFPPGSQEQAECRTEETVPATTPVDQVVQQPLCYLEEVEEEIYISEPMQDITDAPPSVQVPTEDLCVEPGQQATFTAIITGRPAPQIQWYKDEEELAANENVKIVQHGARCSLTITCSEGEDSGIYTCFAYNNSGHDSCQAQLTVEEGPLECQEREVELGKRRKLFSVYDVHEEIGRGTFGVVKRVVHRRTCEVFAAKFLPQRSSTRTRSFQERDLLSRLAHPRVACLLDFFCTRRTLVLITEICCSHGLLDHLLLRGSVSEREVQSYIQQILEGLGHIHSMNIMHLDIKPDNILMVYPPRDEIKICDFGFCQEIDASRHQYSMFGTPEFVAPEIVHQEPVTVATDIWAVGVIAYLCLVCRCPFVGQTDRATLLRVGEGTLNWDAPDVTTRSPEAQNFLHLVLQPDPEKRPSAFECLSHEWFEDENAGEDTDEINTKTLKVFISKTKWQRSLTCIGSVLTLRPVPELLDAPLRETAVTVPRELHEHSSTSPSSGSSSEYDEADSWDFFQHYSPTEEEEEEEEETEEEYDPVVERAQIPEPFAKLHLGAEEEEDEEELTLGEEEDEEMVERRSVLERSMSRQSGASSDASYQQTPQRERRFSKDSSPSLHLSDWDEGSGSDGGRIPRGSVIRSTFYSTSQQLSPMSARHMSLRDKFQAKKQERGRKPLRRSFSGRLNEPLIEYVEDETETNRSQRRGSIQPTIQKSCSFDSGVGLAHGNVPPHRRSRSLDGYSRRSPSSPKRTKPGEDEGSQSLKEDFTDDEVAGGNLLAIPSPRRPSRRRGSIAPGTRTLGGTSVPSNFLAGDRRSSRLDQEQTEAGNTFVGSQGSLAESFILEQGGSESSSRLGSYEELSHGQLRGSNRSGESEEYDDQQDPLISSSPCSFQEVKPRGSFPQAPPRNRTRSNPNINSRGQPGPSLTPSPSPSLSSLQAPERPPRSRDKKEGCGLQRHASAPALEARPPTGKSPKLGLLRIFRRQSWTGHSYSHLENTELGPTLGEIMKPDTPTMSLRKKMRASASSLTKLFSRSSSKEDVSKGDLSVRPNKADVLQLDGGGVLLVWRPVKSSDPVTYCVQYCTDGGGWKVLSEEVTDSCHVVKDLPRGVSYVFRVGCITKSGAGPFSDASAPVVMATHPEETHISLVQTETLGSKVTRSEGQTTQKNFSFLSEINRGRFSVITLCRDVETSQVFAAKITPYKAEQRQLVLREYQLLKRLHHPHLVQLHTAYITSFYLVLVEELCPGKELLYSLAGRDLYAEAHVAELLVQILSAVDYLHSRRIIHLDLKSDNMLVDDCNHLKIVDFGTAQSFTPGQPLTVEHIEGLSESKVYIVLPKAPEILEGQGVGPETDVWAVGVLSFIMLSADSPFHAELSWEQDRNIKKGKIQFGRCYPGLSEGALTFMKSSLNNKSWGRPTAAECLQNPWLRAHRAPHKVRHSKLCFSTDKLKDYLKQKEEKRELVRTKLQGPFFQ</sequence>
<evidence type="ECO:0000256" key="6">
    <source>
        <dbReference type="ARBA" id="ARBA00022553"/>
    </source>
</evidence>
<evidence type="ECO:0000256" key="17">
    <source>
        <dbReference type="SAM" id="MobiDB-lite"/>
    </source>
</evidence>
<dbReference type="PROSITE" id="PS50853">
    <property type="entry name" value="FN3"/>
    <property type="match status" value="1"/>
</dbReference>
<feature type="compositionally biased region" description="Basic and acidic residues" evidence="17">
    <location>
        <begin position="3585"/>
        <end position="3596"/>
    </location>
</feature>
<dbReference type="Gene3D" id="2.30.29.30">
    <property type="entry name" value="Pleckstrin-homology domain (PH domain)/Phosphotyrosine-binding domain (PTB)"/>
    <property type="match status" value="1"/>
</dbReference>
<keyword evidence="6" id="KW-0597">Phosphoprotein</keyword>
<dbReference type="Pfam" id="PF00621">
    <property type="entry name" value="RhoGEF"/>
    <property type="match status" value="1"/>
</dbReference>
<dbReference type="EMBL" id="VEVO01000005">
    <property type="protein sequence ID" value="KAF0042109.1"/>
    <property type="molecule type" value="Genomic_DNA"/>
</dbReference>
<feature type="compositionally biased region" description="Basic and acidic residues" evidence="17">
    <location>
        <begin position="3623"/>
        <end position="3661"/>
    </location>
</feature>
<feature type="domain" description="Ig-like" evidence="22">
    <location>
        <begin position="1443"/>
        <end position="1530"/>
    </location>
</feature>
<feature type="domain" description="Ig-like" evidence="22">
    <location>
        <begin position="4774"/>
        <end position="4862"/>
    </location>
</feature>
<feature type="domain" description="Ig-like" evidence="22">
    <location>
        <begin position="2597"/>
        <end position="2681"/>
    </location>
</feature>
<dbReference type="PROSITE" id="PS50010">
    <property type="entry name" value="DH_2"/>
    <property type="match status" value="1"/>
</dbReference>
<dbReference type="CDD" id="cd20971">
    <property type="entry name" value="IgI_1_Titin-A168_like"/>
    <property type="match status" value="1"/>
</dbReference>
<feature type="compositionally biased region" description="Low complexity" evidence="17">
    <location>
        <begin position="5206"/>
        <end position="5215"/>
    </location>
</feature>
<dbReference type="GO" id="GO:0005634">
    <property type="term" value="C:nucleus"/>
    <property type="evidence" value="ECO:0007669"/>
    <property type="project" value="UniProtKB-SubCell"/>
</dbReference>
<feature type="domain" description="SH3" evidence="18">
    <location>
        <begin position="4076"/>
        <end position="4143"/>
    </location>
</feature>
<evidence type="ECO:0000259" key="18">
    <source>
        <dbReference type="PROSITE" id="PS50002"/>
    </source>
</evidence>
<evidence type="ECO:0000256" key="15">
    <source>
        <dbReference type="PROSITE-ProRule" id="PRU00192"/>
    </source>
</evidence>
<dbReference type="InterPro" id="IPR036116">
    <property type="entry name" value="FN3_sf"/>
</dbReference>
<feature type="domain" description="Ig-like" evidence="22">
    <location>
        <begin position="1264"/>
        <end position="1349"/>
    </location>
</feature>
<feature type="domain" description="Protein kinase" evidence="21">
    <location>
        <begin position="5877"/>
        <end position="6136"/>
    </location>
</feature>
<feature type="domain" description="Ig-like" evidence="22">
    <location>
        <begin position="2864"/>
        <end position="2953"/>
    </location>
</feature>
<evidence type="ECO:0000259" key="23">
    <source>
        <dbReference type="PROSITE" id="PS50853"/>
    </source>
</evidence>
<dbReference type="FunFam" id="2.60.40.10:FF:000345">
    <property type="entry name" value="Muscle M-line assembly protein unc-89"/>
    <property type="match status" value="1"/>
</dbReference>
<evidence type="ECO:0000256" key="1">
    <source>
        <dbReference type="ARBA" id="ARBA00004123"/>
    </source>
</evidence>
<dbReference type="SMART" id="SM00325">
    <property type="entry name" value="RhoGEF"/>
    <property type="match status" value="1"/>
</dbReference>
<dbReference type="InterPro" id="IPR036179">
    <property type="entry name" value="Ig-like_dom_sf"/>
</dbReference>
<feature type="domain" description="Ig-like" evidence="22">
    <location>
        <begin position="1535"/>
        <end position="1619"/>
    </location>
</feature>
<protein>
    <recommendedName>
        <fullName evidence="26">Obscurin-like</fullName>
    </recommendedName>
</protein>
<feature type="domain" description="Ig-like" evidence="22">
    <location>
        <begin position="1187"/>
        <end position="1261"/>
    </location>
</feature>
<evidence type="ECO:0000259" key="20">
    <source>
        <dbReference type="PROSITE" id="PS50010"/>
    </source>
</evidence>
<feature type="domain" description="Ig-like" evidence="22">
    <location>
        <begin position="1354"/>
        <end position="1438"/>
    </location>
</feature>
<reference evidence="24 25" key="1">
    <citation type="submission" date="2019-06" db="EMBL/GenBank/DDBJ databases">
        <title>Draft genomes of female and male turbot (Scophthalmus maximus).</title>
        <authorList>
            <person name="Xu H."/>
            <person name="Xu X.-W."/>
            <person name="Shao C."/>
            <person name="Chen S."/>
        </authorList>
    </citation>
    <scope>NUCLEOTIDE SEQUENCE [LARGE SCALE GENOMIC DNA]</scope>
    <source>
        <strain evidence="24">Ysfricsl-2016a</strain>
        <tissue evidence="24">Blood</tissue>
    </source>
</reference>
<feature type="compositionally biased region" description="Basic and acidic residues" evidence="17">
    <location>
        <begin position="5286"/>
        <end position="5296"/>
    </location>
</feature>
<dbReference type="GO" id="GO:0005524">
    <property type="term" value="F:ATP binding"/>
    <property type="evidence" value="ECO:0007669"/>
    <property type="project" value="UniProtKB-UniRule"/>
</dbReference>
<evidence type="ECO:0000259" key="19">
    <source>
        <dbReference type="PROSITE" id="PS50003"/>
    </source>
</evidence>
<dbReference type="InterPro" id="IPR052385">
    <property type="entry name" value="Obscurin/Obscurin-like_Reg"/>
</dbReference>
<feature type="domain" description="Ig-like" evidence="22">
    <location>
        <begin position="2954"/>
        <end position="3037"/>
    </location>
</feature>
<feature type="domain" description="Ig-like" evidence="22">
    <location>
        <begin position="1713"/>
        <end position="1797"/>
    </location>
</feature>
<dbReference type="FunFam" id="2.60.40.10:FF:000147">
    <property type="entry name" value="Myosin light chain kinase"/>
    <property type="match status" value="1"/>
</dbReference>
<dbReference type="InterPro" id="IPR003598">
    <property type="entry name" value="Ig_sub2"/>
</dbReference>
<feature type="region of interest" description="Disordered" evidence="17">
    <location>
        <begin position="3237"/>
        <end position="3275"/>
    </location>
</feature>
<dbReference type="InterPro" id="IPR000719">
    <property type="entry name" value="Prot_kinase_dom"/>
</dbReference>
<dbReference type="CDD" id="cd00096">
    <property type="entry name" value="Ig"/>
    <property type="match status" value="8"/>
</dbReference>
<feature type="domain" description="PH" evidence="19">
    <location>
        <begin position="4367"/>
        <end position="4476"/>
    </location>
</feature>
<dbReference type="InterPro" id="IPR003599">
    <property type="entry name" value="Ig_sub"/>
</dbReference>
<dbReference type="PANTHER" id="PTHR35971:SF5">
    <property type="entry name" value="OBSCURIN LIKE CYTOSKELETAL ADAPTOR 1"/>
    <property type="match status" value="1"/>
</dbReference>
<keyword evidence="10" id="KW-1015">Disulfide bond</keyword>
<feature type="domain" description="Ig-like" evidence="22">
    <location>
        <begin position="1802"/>
        <end position="1886"/>
    </location>
</feature>
<dbReference type="Gene3D" id="2.30.30.40">
    <property type="entry name" value="SH3 Domains"/>
    <property type="match status" value="1"/>
</dbReference>
<dbReference type="InterPro" id="IPR036028">
    <property type="entry name" value="SH3-like_dom_sf"/>
</dbReference>
<dbReference type="InterPro" id="IPR008271">
    <property type="entry name" value="Ser/Thr_kinase_AS"/>
</dbReference>
<feature type="compositionally biased region" description="Basic and acidic residues" evidence="17">
    <location>
        <begin position="5650"/>
        <end position="5660"/>
    </location>
</feature>
<dbReference type="Proteomes" id="UP000438429">
    <property type="component" value="Unassembled WGS sequence"/>
</dbReference>
<dbReference type="SUPFAM" id="SSF48065">
    <property type="entry name" value="DBL homology domain (DH-domain)"/>
    <property type="match status" value="1"/>
</dbReference>
<feature type="domain" description="Ig-like" evidence="22">
    <location>
        <begin position="214"/>
        <end position="285"/>
    </location>
</feature>
<dbReference type="PROSITE" id="PS50096">
    <property type="entry name" value="IQ"/>
    <property type="match status" value="1"/>
</dbReference>
<feature type="compositionally biased region" description="Polar residues" evidence="17">
    <location>
        <begin position="5413"/>
        <end position="5426"/>
    </location>
</feature>
<dbReference type="PANTHER" id="PTHR35971">
    <property type="entry name" value="SI:DKEY-31G6.6"/>
    <property type="match status" value="1"/>
</dbReference>
<dbReference type="InterPro" id="IPR000048">
    <property type="entry name" value="IQ_motif_EF-hand-BS"/>
</dbReference>
<feature type="compositionally biased region" description="Polar residues" evidence="17">
    <location>
        <begin position="5532"/>
        <end position="5545"/>
    </location>
</feature>
<feature type="domain" description="Ig-like" evidence="22">
    <location>
        <begin position="1891"/>
        <end position="1975"/>
    </location>
</feature>
<dbReference type="InterPro" id="IPR000219">
    <property type="entry name" value="DH_dom"/>
</dbReference>
<dbReference type="InterPro" id="IPR013151">
    <property type="entry name" value="Immunoglobulin_dom"/>
</dbReference>
<dbReference type="InterPro" id="IPR013783">
    <property type="entry name" value="Ig-like_fold"/>
</dbReference>
<keyword evidence="13" id="KW-0393">Immunoglobulin domain</keyword>
<feature type="domain" description="Ig-like" evidence="22">
    <location>
        <begin position="1624"/>
        <end position="1696"/>
    </location>
</feature>
<feature type="domain" description="Protein kinase" evidence="21">
    <location>
        <begin position="4887"/>
        <end position="5140"/>
    </location>
</feature>
<dbReference type="Pfam" id="PF00047">
    <property type="entry name" value="ig"/>
    <property type="match status" value="1"/>
</dbReference>
<dbReference type="FunFam" id="2.60.40.10:FF:000107">
    <property type="entry name" value="Myosin, light chain kinase a"/>
    <property type="match status" value="2"/>
</dbReference>
<dbReference type="InterPro" id="IPR017441">
    <property type="entry name" value="Protein_kinase_ATP_BS"/>
</dbReference>
<dbReference type="GO" id="GO:0055013">
    <property type="term" value="P:cardiac muscle cell development"/>
    <property type="evidence" value="ECO:0007669"/>
    <property type="project" value="UniProtKB-ARBA"/>
</dbReference>
<feature type="domain" description="Fibronectin type-III" evidence="23">
    <location>
        <begin position="5757"/>
        <end position="5849"/>
    </location>
</feature>
<keyword evidence="12" id="KW-0539">Nucleus</keyword>
<evidence type="ECO:0000256" key="3">
    <source>
        <dbReference type="ARBA" id="ARBA00006692"/>
    </source>
</evidence>
<feature type="domain" description="Ig-like" evidence="22">
    <location>
        <begin position="4485"/>
        <end position="4577"/>
    </location>
</feature>
<dbReference type="InterPro" id="IPR001849">
    <property type="entry name" value="PH_domain"/>
</dbReference>
<dbReference type="SMART" id="SM00406">
    <property type="entry name" value="IGv"/>
    <property type="match status" value="18"/>
</dbReference>
<feature type="domain" description="Ig-like" evidence="22">
    <location>
        <begin position="2158"/>
        <end position="2243"/>
    </location>
</feature>
<organism evidence="24 25">
    <name type="scientific">Scophthalmus maximus</name>
    <name type="common">Turbot</name>
    <name type="synonym">Psetta maxima</name>
    <dbReference type="NCBI Taxonomy" id="52904"/>
    <lineage>
        <taxon>Eukaryota</taxon>
        <taxon>Metazoa</taxon>
        <taxon>Chordata</taxon>
        <taxon>Craniata</taxon>
        <taxon>Vertebrata</taxon>
        <taxon>Euteleostomi</taxon>
        <taxon>Actinopterygii</taxon>
        <taxon>Neopterygii</taxon>
        <taxon>Teleostei</taxon>
        <taxon>Neoteleostei</taxon>
        <taxon>Acanthomorphata</taxon>
        <taxon>Carangaria</taxon>
        <taxon>Pleuronectiformes</taxon>
        <taxon>Pleuronectoidei</taxon>
        <taxon>Scophthalmidae</taxon>
        <taxon>Scophthalmus</taxon>
    </lineage>
</organism>
<keyword evidence="4 15" id="KW-0728">SH3 domain</keyword>
<evidence type="ECO:0000313" key="24">
    <source>
        <dbReference type="EMBL" id="KAF0042109.1"/>
    </source>
</evidence>
<feature type="region of interest" description="Disordered" evidence="17">
    <location>
        <begin position="5230"/>
        <end position="5685"/>
    </location>
</feature>
<feature type="domain" description="Ig-like" evidence="22">
    <location>
        <begin position="2427"/>
        <end position="2511"/>
    </location>
</feature>
<feature type="compositionally biased region" description="Basic and acidic residues" evidence="17">
    <location>
        <begin position="3522"/>
        <end position="3543"/>
    </location>
</feature>
<dbReference type="InterPro" id="IPR001452">
    <property type="entry name" value="SH3_domain"/>
</dbReference>
<evidence type="ECO:0000256" key="7">
    <source>
        <dbReference type="ARBA" id="ARBA00022737"/>
    </source>
</evidence>
<feature type="compositionally biased region" description="Basic and acidic residues" evidence="17">
    <location>
        <begin position="5368"/>
        <end position="5382"/>
    </location>
</feature>
<evidence type="ECO:0008006" key="26">
    <source>
        <dbReference type="Google" id="ProtNLM"/>
    </source>
</evidence>
<feature type="domain" description="Ig-like" evidence="22">
    <location>
        <begin position="550"/>
        <end position="634"/>
    </location>
</feature>
<feature type="compositionally biased region" description="Basic and acidic residues" evidence="17">
    <location>
        <begin position="3419"/>
        <end position="3430"/>
    </location>
</feature>
<dbReference type="SMART" id="SM00233">
    <property type="entry name" value="PH"/>
    <property type="match status" value="1"/>
</dbReference>
<feature type="region of interest" description="Disordered" evidence="17">
    <location>
        <begin position="3400"/>
        <end position="3681"/>
    </location>
</feature>
<evidence type="ECO:0000256" key="2">
    <source>
        <dbReference type="ARBA" id="ARBA00004496"/>
    </source>
</evidence>
<dbReference type="PROSITE" id="PS50003">
    <property type="entry name" value="PH_DOMAIN"/>
    <property type="match status" value="1"/>
</dbReference>
<comment type="similarity">
    <text evidence="3">Belongs to the protein kinase superfamily. CAMK Ser/Thr protein kinase family.</text>
</comment>
<evidence type="ECO:0000256" key="13">
    <source>
        <dbReference type="ARBA" id="ARBA00023319"/>
    </source>
</evidence>
<dbReference type="InterPro" id="IPR007110">
    <property type="entry name" value="Ig-like_dom"/>
</dbReference>
<feature type="region of interest" description="Disordered" evidence="17">
    <location>
        <begin position="5197"/>
        <end position="5218"/>
    </location>
</feature>
<dbReference type="GO" id="GO:0004714">
    <property type="term" value="F:transmembrane receptor protein tyrosine kinase activity"/>
    <property type="evidence" value="ECO:0007669"/>
    <property type="project" value="UniProtKB-EC"/>
</dbReference>
<dbReference type="InterPro" id="IPR011009">
    <property type="entry name" value="Kinase-like_dom_sf"/>
</dbReference>
<dbReference type="SUPFAM" id="SSF50729">
    <property type="entry name" value="PH domain-like"/>
    <property type="match status" value="1"/>
</dbReference>
<evidence type="ECO:0000256" key="11">
    <source>
        <dbReference type="ARBA" id="ARBA00023170"/>
    </source>
</evidence>
<accession>A0A6A4TB41</accession>
<evidence type="ECO:0000256" key="12">
    <source>
        <dbReference type="ARBA" id="ARBA00023242"/>
    </source>
</evidence>
<feature type="domain" description="Ig-like" evidence="22">
    <location>
        <begin position="1979"/>
        <end position="2064"/>
    </location>
</feature>
<dbReference type="PROSITE" id="PS50011">
    <property type="entry name" value="PROTEIN_KINASE_DOM"/>
    <property type="match status" value="2"/>
</dbReference>
<dbReference type="SMART" id="SM00015">
    <property type="entry name" value="IQ"/>
    <property type="match status" value="1"/>
</dbReference>
<feature type="domain" description="Ig-like" evidence="22">
    <location>
        <begin position="2686"/>
        <end position="2770"/>
    </location>
</feature>
<feature type="compositionally biased region" description="Basic and acidic residues" evidence="17">
    <location>
        <begin position="3555"/>
        <end position="3569"/>
    </location>
</feature>
<gene>
    <name evidence="24" type="ORF">F2P81_005641</name>
</gene>
<dbReference type="Pfam" id="PF00069">
    <property type="entry name" value="Pkinase"/>
    <property type="match status" value="2"/>
</dbReference>
<dbReference type="PROSITE" id="PS00108">
    <property type="entry name" value="PROTEIN_KINASE_ST"/>
    <property type="match status" value="2"/>
</dbReference>
<dbReference type="CDD" id="cd00063">
    <property type="entry name" value="FN3"/>
    <property type="match status" value="1"/>
</dbReference>
<name>A0A6A4TB41_SCOMX</name>
<dbReference type="Gene3D" id="3.30.200.20">
    <property type="entry name" value="Phosphorylase Kinase, domain 1"/>
    <property type="match status" value="2"/>
</dbReference>
<dbReference type="InterPro" id="IPR055251">
    <property type="entry name" value="SOS1_NGEF_PH"/>
</dbReference>
<feature type="domain" description="Ig-like" evidence="22">
    <location>
        <begin position="2513"/>
        <end position="2592"/>
    </location>
</feature>
<feature type="domain" description="Ig-like" evidence="22">
    <location>
        <begin position="729"/>
        <end position="813"/>
    </location>
</feature>
<dbReference type="CDD" id="cd23767">
    <property type="entry name" value="IQCD"/>
    <property type="match status" value="1"/>
</dbReference>
<evidence type="ECO:0000256" key="5">
    <source>
        <dbReference type="ARBA" id="ARBA00022490"/>
    </source>
</evidence>
<dbReference type="SUPFAM" id="SSF49265">
    <property type="entry name" value="Fibronectin type III"/>
    <property type="match status" value="1"/>
</dbReference>
<feature type="domain" description="Ig-like" evidence="22">
    <location>
        <begin position="819"/>
        <end position="902"/>
    </location>
</feature>
<feature type="domain" description="Ig-like" evidence="22">
    <location>
        <begin position="3798"/>
        <end position="3886"/>
    </location>
</feature>
<dbReference type="FunFam" id="2.60.40.10:FF:000707">
    <property type="entry name" value="Obscurin, cytoskeletal calmodulin and titin-interacting RhoGEF"/>
    <property type="match status" value="10"/>
</dbReference>
<feature type="compositionally biased region" description="Acidic residues" evidence="17">
    <location>
        <begin position="5267"/>
        <end position="5285"/>
    </location>
</feature>
<dbReference type="FunFam" id="2.60.40.10:FF:000050">
    <property type="entry name" value="Titin isoform B"/>
    <property type="match status" value="2"/>
</dbReference>
<feature type="compositionally biased region" description="Polar residues" evidence="17">
    <location>
        <begin position="3921"/>
        <end position="3937"/>
    </location>
</feature>
<evidence type="ECO:0000256" key="9">
    <source>
        <dbReference type="ARBA" id="ARBA00022840"/>
    </source>
</evidence>
<proteinExistence type="inferred from homology"/>
<feature type="compositionally biased region" description="Polar residues" evidence="17">
    <location>
        <begin position="5348"/>
        <end position="5361"/>
    </location>
</feature>
<dbReference type="Gene3D" id="1.20.900.10">
    <property type="entry name" value="Dbl homology (DH) domain"/>
    <property type="match status" value="1"/>
</dbReference>
<keyword evidence="11" id="KW-0675">Receptor</keyword>
<feature type="binding site" evidence="16">
    <location>
        <position position="4916"/>
    </location>
    <ligand>
        <name>ATP</name>
        <dbReference type="ChEBI" id="CHEBI:30616"/>
    </ligand>
</feature>
<evidence type="ECO:0000259" key="21">
    <source>
        <dbReference type="PROSITE" id="PS50011"/>
    </source>
</evidence>
<evidence type="ECO:0000256" key="10">
    <source>
        <dbReference type="ARBA" id="ARBA00023157"/>
    </source>
</evidence>
<comment type="subcellular location">
    <subcellularLocation>
        <location evidence="2">Cytoplasm</location>
    </subcellularLocation>
    <subcellularLocation>
        <location evidence="1">Nucleus</location>
    </subcellularLocation>
</comment>
<feature type="region of interest" description="Disordered" evidence="17">
    <location>
        <begin position="4044"/>
        <end position="4072"/>
    </location>
</feature>
<keyword evidence="9 16" id="KW-0067">ATP-binding</keyword>
<dbReference type="GO" id="GO:0045214">
    <property type="term" value="P:sarcomere organization"/>
    <property type="evidence" value="ECO:0007669"/>
    <property type="project" value="UniProtKB-ARBA"/>
</dbReference>
<dbReference type="Pfam" id="PF07679">
    <property type="entry name" value="I-set"/>
    <property type="match status" value="34"/>
</dbReference>
<dbReference type="PROSITE" id="PS00107">
    <property type="entry name" value="PROTEIN_KINASE_ATP"/>
    <property type="match status" value="1"/>
</dbReference>
<evidence type="ECO:0000256" key="4">
    <source>
        <dbReference type="ARBA" id="ARBA00022443"/>
    </source>
</evidence>
<dbReference type="PROSITE" id="PS50002">
    <property type="entry name" value="SH3"/>
    <property type="match status" value="1"/>
</dbReference>
<dbReference type="InterPro" id="IPR035899">
    <property type="entry name" value="DBL_dom_sf"/>
</dbReference>
<feature type="compositionally biased region" description="Acidic residues" evidence="17">
    <location>
        <begin position="5232"/>
        <end position="5248"/>
    </location>
</feature>
<comment type="catalytic activity">
    <reaction evidence="14">
        <text>L-tyrosyl-[protein] + ATP = O-phospho-L-tyrosyl-[protein] + ADP + H(+)</text>
        <dbReference type="Rhea" id="RHEA:10596"/>
        <dbReference type="Rhea" id="RHEA-COMP:10136"/>
        <dbReference type="Rhea" id="RHEA-COMP:20101"/>
        <dbReference type="ChEBI" id="CHEBI:15378"/>
        <dbReference type="ChEBI" id="CHEBI:30616"/>
        <dbReference type="ChEBI" id="CHEBI:46858"/>
        <dbReference type="ChEBI" id="CHEBI:61978"/>
        <dbReference type="ChEBI" id="CHEBI:456216"/>
        <dbReference type="EC" id="2.7.10.1"/>
    </reaction>
</comment>
<feature type="domain" description="Ig-like" evidence="22">
    <location>
        <begin position="999"/>
        <end position="1081"/>
    </location>
</feature>
<dbReference type="Gene3D" id="2.60.40.10">
    <property type="entry name" value="Immunoglobulins"/>
    <property type="match status" value="41"/>
</dbReference>
<feature type="domain" description="Ig-like" evidence="22">
    <location>
        <begin position="2775"/>
        <end position="2859"/>
    </location>
</feature>
<dbReference type="SMART" id="SM00409">
    <property type="entry name" value="IG"/>
    <property type="match status" value="39"/>
</dbReference>